<dbReference type="PANTHER" id="PTHR42776">
    <property type="entry name" value="SERINE PEPTIDASE S9 FAMILY MEMBER"/>
    <property type="match status" value="1"/>
</dbReference>
<dbReference type="Pfam" id="PF07676">
    <property type="entry name" value="PD40"/>
    <property type="match status" value="2"/>
</dbReference>
<comment type="caution">
    <text evidence="4">The sequence shown here is derived from an EMBL/GenBank/DDBJ whole genome shotgun (WGS) entry which is preliminary data.</text>
</comment>
<dbReference type="SUPFAM" id="SSF53474">
    <property type="entry name" value="alpha/beta-Hydrolases"/>
    <property type="match status" value="1"/>
</dbReference>
<protein>
    <submittedName>
        <fullName evidence="4">Prolyl oligopeptidase family serine peptidase</fullName>
    </submittedName>
</protein>
<gene>
    <name evidence="4" type="ORF">P8609_03695</name>
</gene>
<dbReference type="InterPro" id="IPR001375">
    <property type="entry name" value="Peptidase_S9_cat"/>
</dbReference>
<dbReference type="Gene3D" id="2.120.10.30">
    <property type="entry name" value="TolB, C-terminal domain"/>
    <property type="match status" value="2"/>
</dbReference>
<keyword evidence="1" id="KW-0378">Hydrolase</keyword>
<dbReference type="PANTHER" id="PTHR42776:SF27">
    <property type="entry name" value="DIPEPTIDYL PEPTIDASE FAMILY MEMBER 6"/>
    <property type="match status" value="1"/>
</dbReference>
<evidence type="ECO:0000256" key="2">
    <source>
        <dbReference type="ARBA" id="ARBA00022825"/>
    </source>
</evidence>
<dbReference type="RefSeq" id="WP_309261233.1">
    <property type="nucleotide sequence ID" value="NZ_JARUHG010000001.1"/>
</dbReference>
<evidence type="ECO:0000256" key="1">
    <source>
        <dbReference type="ARBA" id="ARBA00022801"/>
    </source>
</evidence>
<name>A0ABU1CA59_9GAMM</name>
<reference evidence="4 5" key="1">
    <citation type="submission" date="2023-04" db="EMBL/GenBank/DDBJ databases">
        <title>Lysobacter sp. strain UC isolated from soil sample.</title>
        <authorList>
            <person name="Choksket S."/>
            <person name="Harshvardhan F."/>
            <person name="Rana R."/>
            <person name="Patil P.B."/>
            <person name="Korpole S."/>
        </authorList>
    </citation>
    <scope>NUCLEOTIDE SEQUENCE [LARGE SCALE GENOMIC DNA]</scope>
    <source>
        <strain evidence="4 5">UC</strain>
    </source>
</reference>
<dbReference type="Proteomes" id="UP001233535">
    <property type="component" value="Unassembled WGS sequence"/>
</dbReference>
<dbReference type="Gene3D" id="3.40.50.1820">
    <property type="entry name" value="alpha/beta hydrolase"/>
    <property type="match status" value="1"/>
</dbReference>
<evidence type="ECO:0000313" key="4">
    <source>
        <dbReference type="EMBL" id="MDR0182073.1"/>
    </source>
</evidence>
<dbReference type="SUPFAM" id="SSF82171">
    <property type="entry name" value="DPP6 N-terminal domain-like"/>
    <property type="match status" value="1"/>
</dbReference>
<dbReference type="InterPro" id="IPR011042">
    <property type="entry name" value="6-blade_b-propeller_TolB-like"/>
</dbReference>
<keyword evidence="2" id="KW-0645">Protease</keyword>
<dbReference type="Pfam" id="PF00326">
    <property type="entry name" value="Peptidase_S9"/>
    <property type="match status" value="1"/>
</dbReference>
<accession>A0ABU1CA59</accession>
<dbReference type="InterPro" id="IPR011659">
    <property type="entry name" value="WD40"/>
</dbReference>
<evidence type="ECO:0000313" key="5">
    <source>
        <dbReference type="Proteomes" id="UP001233535"/>
    </source>
</evidence>
<dbReference type="EMBL" id="JARUHG010000001">
    <property type="protein sequence ID" value="MDR0182073.1"/>
    <property type="molecule type" value="Genomic_DNA"/>
</dbReference>
<keyword evidence="5" id="KW-1185">Reference proteome</keyword>
<sequence>MPSAIRIDDLYRHATLQSLHGGSAHGTAIFVRSQPSRERNTYVSTVCALDTTADEAPRELTSRDFPARSPVLSPDGKTLAFLTSRGRNASTQVHLLPMDGGEARCLTSMEPSPASIEGWSADGRRLLVSASVKWAEDERDDTSKPDDERPIVVRHVPYKLDGSGPSVGKRTHVFSVDVDSGEATQITHGDFDVKEARWSPDGGRLAYVRTREAKQRHRHDLWLADADGANARQATRELAAVAGLTWSPDASRLVFGANRTPGSSLDRPWLLEIGNGRLTEVGDEHLHLEGDRFVWHADGVRFATIASIRGMQEIAVIDSRSNEVRHFPRQLRHVLQLGESHGRLLYTVATMRRFEEVYTCAWDGGDERRHTSVNAWSRKRERPRVSVRRFDVPDGEGGSEKVDAWILRPQGKGPFPVLVDMHGGPQSTVLIDFPSHVYWYELLARGWMIVAPNAVGSGSYGDAFAERLTGRWGELDLPQYLAILDRLREDGLIDERIACAGKSYGGFLSAWAVGNSRVFRAAVVSAPVANVESHAGTSDTGFYVTPYAMGGEIDEVRERYHRLSPIEYCHEANAAVLLLQGQDDQRCPLGQSEEMFANLVRCSKMPVEMVVYPGGSHGMAGTGNLAHRQDYHARLAEWVATHAGDAQETRALPSREPEVEAV</sequence>
<organism evidence="4 5">
    <name type="scientific">Lysobacter arvi</name>
    <dbReference type="NCBI Taxonomy" id="3038776"/>
    <lineage>
        <taxon>Bacteria</taxon>
        <taxon>Pseudomonadati</taxon>
        <taxon>Pseudomonadota</taxon>
        <taxon>Gammaproteobacteria</taxon>
        <taxon>Lysobacterales</taxon>
        <taxon>Lysobacteraceae</taxon>
        <taxon>Lysobacter</taxon>
    </lineage>
</organism>
<feature type="domain" description="Peptidase S9 prolyl oligopeptidase catalytic" evidence="3">
    <location>
        <begin position="442"/>
        <end position="644"/>
    </location>
</feature>
<evidence type="ECO:0000259" key="3">
    <source>
        <dbReference type="Pfam" id="PF00326"/>
    </source>
</evidence>
<proteinExistence type="predicted"/>
<keyword evidence="2" id="KW-0720">Serine protease</keyword>
<dbReference type="InterPro" id="IPR029058">
    <property type="entry name" value="AB_hydrolase_fold"/>
</dbReference>